<accession>A0A7T3DHI3</accession>
<dbReference type="Gene3D" id="1.10.260.40">
    <property type="entry name" value="lambda repressor-like DNA-binding domains"/>
    <property type="match status" value="1"/>
</dbReference>
<dbReference type="AlphaFoldDB" id="A0A7T3DHI3"/>
<sequence>MTTATTEDDKASMKDVAIKAIKLLGGPVEAQRKVQAPTYQSVQSWASNGVPPRYCIRVSELTGIRLDELRPNDWDRYWIAPSAAQPKEQAHAS</sequence>
<organism evidence="1 2">
    <name type="scientific">Delftia lacustris</name>
    <dbReference type="NCBI Taxonomy" id="558537"/>
    <lineage>
        <taxon>Bacteria</taxon>
        <taxon>Pseudomonadati</taxon>
        <taxon>Pseudomonadota</taxon>
        <taxon>Betaproteobacteria</taxon>
        <taxon>Burkholderiales</taxon>
        <taxon>Comamonadaceae</taxon>
        <taxon>Delftia</taxon>
    </lineage>
</organism>
<dbReference type="InterPro" id="IPR010982">
    <property type="entry name" value="Lambda_DNA-bd_dom_sf"/>
</dbReference>
<protein>
    <submittedName>
        <fullName evidence="1">ABC transporter substrate-binding protein</fullName>
    </submittedName>
</protein>
<dbReference type="RefSeq" id="WP_016454454.1">
    <property type="nucleotide sequence ID" value="NZ_CP065748.1"/>
</dbReference>
<dbReference type="KEGG" id="dla:I6G47_10820"/>
<evidence type="ECO:0000313" key="1">
    <source>
        <dbReference type="EMBL" id="QPS83520.1"/>
    </source>
</evidence>
<dbReference type="Proteomes" id="UP000595064">
    <property type="component" value="Chromosome"/>
</dbReference>
<dbReference type="GO" id="GO:0003677">
    <property type="term" value="F:DNA binding"/>
    <property type="evidence" value="ECO:0007669"/>
    <property type="project" value="InterPro"/>
</dbReference>
<dbReference type="EMBL" id="CP065748">
    <property type="protein sequence ID" value="QPS83520.1"/>
    <property type="molecule type" value="Genomic_DNA"/>
</dbReference>
<reference evidence="1 2" key="1">
    <citation type="submission" date="2020-12" db="EMBL/GenBank/DDBJ databases">
        <title>FDA dAtabase for Regulatory Grade micrObial Sequences (FDA-ARGOS): Supporting development and validation of Infectious Disease Dx tests.</title>
        <authorList>
            <person name="Sproer C."/>
            <person name="Gronow S."/>
            <person name="Severitt S."/>
            <person name="Schroder I."/>
            <person name="Tallon L."/>
            <person name="Sadzewicz L."/>
            <person name="Zhao X."/>
            <person name="Boylan J."/>
            <person name="Ott S."/>
            <person name="Bowen H."/>
            <person name="Vavikolanu K."/>
            <person name="Mehta A."/>
            <person name="Aluvathingal J."/>
            <person name="Nadendla S."/>
            <person name="Lowell S."/>
            <person name="Myers T."/>
            <person name="Yan Y."/>
            <person name="Sichtig H."/>
        </authorList>
    </citation>
    <scope>NUCLEOTIDE SEQUENCE [LARGE SCALE GENOMIC DNA]</scope>
    <source>
        <strain evidence="1 2">FDAARGOS_890</strain>
    </source>
</reference>
<proteinExistence type="predicted"/>
<gene>
    <name evidence="1" type="ORF">I6G47_10820</name>
</gene>
<keyword evidence="2" id="KW-1185">Reference proteome</keyword>
<evidence type="ECO:0000313" key="2">
    <source>
        <dbReference type="Proteomes" id="UP000595064"/>
    </source>
</evidence>
<name>A0A7T3DHI3_9BURK</name>